<organism evidence="2 3">
    <name type="scientific">Passalora fulva</name>
    <name type="common">Tomato leaf mold</name>
    <name type="synonym">Cladosporium fulvum</name>
    <dbReference type="NCBI Taxonomy" id="5499"/>
    <lineage>
        <taxon>Eukaryota</taxon>
        <taxon>Fungi</taxon>
        <taxon>Dikarya</taxon>
        <taxon>Ascomycota</taxon>
        <taxon>Pezizomycotina</taxon>
        <taxon>Dothideomycetes</taxon>
        <taxon>Dothideomycetidae</taxon>
        <taxon>Mycosphaerellales</taxon>
        <taxon>Mycosphaerellaceae</taxon>
        <taxon>Fulvia</taxon>
    </lineage>
</organism>
<dbReference type="RefSeq" id="XP_047768492.1">
    <property type="nucleotide sequence ID" value="XM_047912301.1"/>
</dbReference>
<evidence type="ECO:0000313" key="2">
    <source>
        <dbReference type="EMBL" id="UJO24126.1"/>
    </source>
</evidence>
<dbReference type="PANTHER" id="PTHR31793">
    <property type="entry name" value="4-HYDROXYBENZOYL-COA THIOESTERASE FAMILY MEMBER"/>
    <property type="match status" value="1"/>
</dbReference>
<evidence type="ECO:0000256" key="1">
    <source>
        <dbReference type="SAM" id="MobiDB-lite"/>
    </source>
</evidence>
<evidence type="ECO:0000313" key="3">
    <source>
        <dbReference type="Proteomes" id="UP000756132"/>
    </source>
</evidence>
<name>A0A9Q8PKD5_PASFU</name>
<proteinExistence type="predicted"/>
<dbReference type="OrthoDB" id="5538558at2759"/>
<dbReference type="OMA" id="KFPMTWP"/>
<dbReference type="Proteomes" id="UP000756132">
    <property type="component" value="Chromosome 11"/>
</dbReference>
<protein>
    <recommendedName>
        <fullName evidence="4">Thioesterase-like superfamily-domain-containing protein</fullName>
    </recommendedName>
</protein>
<dbReference type="SUPFAM" id="SSF54637">
    <property type="entry name" value="Thioesterase/thiol ester dehydrase-isomerase"/>
    <property type="match status" value="1"/>
</dbReference>
<reference evidence="2" key="2">
    <citation type="journal article" date="2022" name="Microb. Genom.">
        <title>A chromosome-scale genome assembly of the tomato pathogen Cladosporium fulvum reveals a compartmentalized genome architecture and the presence of a dispensable chromosome.</title>
        <authorList>
            <person name="Zaccaron A.Z."/>
            <person name="Chen L.H."/>
            <person name="Samaras A."/>
            <person name="Stergiopoulos I."/>
        </authorList>
    </citation>
    <scope>NUCLEOTIDE SEQUENCE</scope>
    <source>
        <strain evidence="2">Race5_Kim</strain>
    </source>
</reference>
<dbReference type="GO" id="GO:0047617">
    <property type="term" value="F:fatty acyl-CoA hydrolase activity"/>
    <property type="evidence" value="ECO:0007669"/>
    <property type="project" value="TreeGrafter"/>
</dbReference>
<dbReference type="AlphaFoldDB" id="A0A9Q8PKD5"/>
<dbReference type="PANTHER" id="PTHR31793:SF39">
    <property type="entry name" value="THIOESTERASE_THIOL ESTER DEHYDRASE-ISOMERASE"/>
    <property type="match status" value="1"/>
</dbReference>
<dbReference type="InterPro" id="IPR050563">
    <property type="entry name" value="4-hydroxybenzoyl-CoA_TE"/>
</dbReference>
<dbReference type="Gene3D" id="3.10.129.10">
    <property type="entry name" value="Hotdog Thioesterase"/>
    <property type="match status" value="1"/>
</dbReference>
<accession>A0A9Q8PKD5</accession>
<feature type="compositionally biased region" description="Low complexity" evidence="1">
    <location>
        <begin position="37"/>
        <end position="50"/>
    </location>
</feature>
<dbReference type="GeneID" id="71993031"/>
<feature type="region of interest" description="Disordered" evidence="1">
    <location>
        <begin position="26"/>
        <end position="50"/>
    </location>
</feature>
<gene>
    <name evidence="2" type="ORF">CLAFUR5_13153</name>
</gene>
<dbReference type="EMBL" id="CP090173">
    <property type="protein sequence ID" value="UJO24126.1"/>
    <property type="molecule type" value="Genomic_DNA"/>
</dbReference>
<dbReference type="Pfam" id="PF13279">
    <property type="entry name" value="4HBT_2"/>
    <property type="match status" value="1"/>
</dbReference>
<dbReference type="InterPro" id="IPR029069">
    <property type="entry name" value="HotDog_dom_sf"/>
</dbReference>
<evidence type="ECO:0008006" key="4">
    <source>
        <dbReference type="Google" id="ProtNLM"/>
    </source>
</evidence>
<keyword evidence="3" id="KW-1185">Reference proteome</keyword>
<dbReference type="KEGG" id="ffu:CLAFUR5_13153"/>
<reference evidence="2" key="1">
    <citation type="submission" date="2021-12" db="EMBL/GenBank/DDBJ databases">
        <authorList>
            <person name="Zaccaron A."/>
            <person name="Stergiopoulos I."/>
        </authorList>
    </citation>
    <scope>NUCLEOTIDE SEQUENCE</scope>
    <source>
        <strain evidence="2">Race5_Kim</strain>
    </source>
</reference>
<dbReference type="CDD" id="cd00586">
    <property type="entry name" value="4HBT"/>
    <property type="match status" value="1"/>
</dbReference>
<sequence>MVAGKGASDLRNAMFAARRALSSRGTGAGRVSSQLYSTTSPSQPPTTISNPRWLSEVKHRIGHCITFGLTRSQTLEASHILKDLGTSWRELLAGSEGFLTGKHRRSMFRLPVVWGEQDSMGHVNNVVYNRYAETGRIGWASKYGRYIDPEHAEEWNGLWTPRGEGLILRKITTEFKFPMTYPDHVTIYHKLGTEPTEGTDTFDLHVIILSELHQRPAARVQEDCVLYDYIKRKKTPIRPFMFDVLRETWRLQEVAKRENSQRVSDLLDRVRQLELQSWDRADAVEDMGSAGR</sequence>